<comment type="caution">
    <text evidence="1">The sequence shown here is derived from an EMBL/GenBank/DDBJ whole genome shotgun (WGS) entry which is preliminary data.</text>
</comment>
<sequence length="317" mass="34279">HASMMQALRDPAQIRVGINLASSEDEAGAAKVAASLNDVLGRFMNLSRLVIVASPVVIQSCWLHSVDLGSWLFRLASIYALIGVLCAVVAPEQAFNGMALREFRWLFEWLYPEAAHWNGSPALESSDSLASKSALVARGDGAAALSELSGLLVRLRLHGTDRYLCLSPDGWFSPGDESFAATLLLQHVDIKGERAPDTYTLRVRSAGGRWDEHWLTCTSVNQLRLGGWLVAVPDASEACPYKLVQDSVCPVAACKMLCAWPSPPQVAIRRKGAASDCAGFYLAEQRADGRIFVGHSPDSDASLLELMIVRDASVSLK</sequence>
<evidence type="ECO:0000313" key="1">
    <source>
        <dbReference type="EMBL" id="CAE8583500.1"/>
    </source>
</evidence>
<organism evidence="1 2">
    <name type="scientific">Polarella glacialis</name>
    <name type="common">Dinoflagellate</name>
    <dbReference type="NCBI Taxonomy" id="89957"/>
    <lineage>
        <taxon>Eukaryota</taxon>
        <taxon>Sar</taxon>
        <taxon>Alveolata</taxon>
        <taxon>Dinophyceae</taxon>
        <taxon>Suessiales</taxon>
        <taxon>Suessiaceae</taxon>
        <taxon>Polarella</taxon>
    </lineage>
</organism>
<dbReference type="AlphaFoldDB" id="A0A813DD47"/>
<reference evidence="1" key="1">
    <citation type="submission" date="2021-02" db="EMBL/GenBank/DDBJ databases">
        <authorList>
            <person name="Dougan E. K."/>
            <person name="Rhodes N."/>
            <person name="Thang M."/>
            <person name="Chan C."/>
        </authorList>
    </citation>
    <scope>NUCLEOTIDE SEQUENCE</scope>
</reference>
<protein>
    <submittedName>
        <fullName evidence="1">Uncharacterized protein</fullName>
    </submittedName>
</protein>
<dbReference type="OMA" id="CPADACK"/>
<gene>
    <name evidence="1" type="ORF">PGLA1383_LOCUS2461</name>
</gene>
<dbReference type="Proteomes" id="UP000654075">
    <property type="component" value="Unassembled WGS sequence"/>
</dbReference>
<dbReference type="EMBL" id="CAJNNV010000757">
    <property type="protein sequence ID" value="CAE8583500.1"/>
    <property type="molecule type" value="Genomic_DNA"/>
</dbReference>
<proteinExistence type="predicted"/>
<feature type="non-terminal residue" evidence="1">
    <location>
        <position position="317"/>
    </location>
</feature>
<name>A0A813DD47_POLGL</name>
<keyword evidence="2" id="KW-1185">Reference proteome</keyword>
<dbReference type="OrthoDB" id="265717at2759"/>
<evidence type="ECO:0000313" key="2">
    <source>
        <dbReference type="Proteomes" id="UP000654075"/>
    </source>
</evidence>
<accession>A0A813DD47</accession>